<dbReference type="RefSeq" id="WP_189086739.1">
    <property type="nucleotide sequence ID" value="NZ_BMRJ01000008.1"/>
</dbReference>
<dbReference type="AlphaFoldDB" id="A0A918KX18"/>
<sequence>MARHLEFVFGPLGEETRLPCACARDGNHLRPTSVDRVGALDPESLARAERLRARRRGHRRRFSFELSEQPRHAA</sequence>
<organism evidence="1 2">
    <name type="scientific">Agromyces mediolanus</name>
    <name type="common">Corynebacterium mediolanum</name>
    <dbReference type="NCBI Taxonomy" id="41986"/>
    <lineage>
        <taxon>Bacteria</taxon>
        <taxon>Bacillati</taxon>
        <taxon>Actinomycetota</taxon>
        <taxon>Actinomycetes</taxon>
        <taxon>Micrococcales</taxon>
        <taxon>Microbacteriaceae</taxon>
        <taxon>Agromyces</taxon>
    </lineage>
</organism>
<dbReference type="EMBL" id="BMRJ01000008">
    <property type="protein sequence ID" value="GGR38334.1"/>
    <property type="molecule type" value="Genomic_DNA"/>
</dbReference>
<protein>
    <submittedName>
        <fullName evidence="1">Uncharacterized protein</fullName>
    </submittedName>
</protein>
<evidence type="ECO:0000313" key="2">
    <source>
        <dbReference type="Proteomes" id="UP000610303"/>
    </source>
</evidence>
<reference evidence="1" key="1">
    <citation type="journal article" date="2014" name="Int. J. Syst. Evol. Microbiol.">
        <title>Complete genome sequence of Corynebacterium casei LMG S-19264T (=DSM 44701T), isolated from a smear-ripened cheese.</title>
        <authorList>
            <consortium name="US DOE Joint Genome Institute (JGI-PGF)"/>
            <person name="Walter F."/>
            <person name="Albersmeier A."/>
            <person name="Kalinowski J."/>
            <person name="Ruckert C."/>
        </authorList>
    </citation>
    <scope>NUCLEOTIDE SEQUENCE</scope>
    <source>
        <strain evidence="1">JCM 3346</strain>
    </source>
</reference>
<gene>
    <name evidence="1" type="ORF">GCM10010196_35340</name>
</gene>
<proteinExistence type="predicted"/>
<keyword evidence="2" id="KW-1185">Reference proteome</keyword>
<reference evidence="1" key="2">
    <citation type="submission" date="2020-09" db="EMBL/GenBank/DDBJ databases">
        <authorList>
            <person name="Sun Q."/>
            <person name="Ohkuma M."/>
        </authorList>
    </citation>
    <scope>NUCLEOTIDE SEQUENCE</scope>
    <source>
        <strain evidence="1">JCM 3346</strain>
    </source>
</reference>
<dbReference type="Proteomes" id="UP000610303">
    <property type="component" value="Unassembled WGS sequence"/>
</dbReference>
<evidence type="ECO:0000313" key="1">
    <source>
        <dbReference type="EMBL" id="GGR38334.1"/>
    </source>
</evidence>
<accession>A0A918KX18</accession>
<comment type="caution">
    <text evidence="1">The sequence shown here is derived from an EMBL/GenBank/DDBJ whole genome shotgun (WGS) entry which is preliminary data.</text>
</comment>
<name>A0A918KX18_AGRME</name>